<comment type="caution">
    <text evidence="3">The sequence shown here is derived from an EMBL/GenBank/DDBJ whole genome shotgun (WGS) entry which is preliminary data.</text>
</comment>
<feature type="region of interest" description="Disordered" evidence="1">
    <location>
        <begin position="1"/>
        <end position="67"/>
    </location>
</feature>
<sequence length="586" mass="65041">MEPSPALSAAQPSQSAELDQDLSPPPRVPVAPALSPQEPAETEQGPTELVAPLPPPAQDTETKPQSDPVVEALRLKSLAEDKLRSSCLRSAIKYAKRAARLVPDLDGISQMVAAIKVLRADSSDHYKVLRLPPFSSPLAVRKQYKTLSLALRPDHAAASLPACAEDAFKCVTESFRVLSDRSLKRDYDLRLRLSLSSATATATKDGRAVPPSTFWTACTTCRLLHEFKRKYVGYRLVCPSCRKSFLAVEVPGDGGKSCANENGVKIEEDSVRITHSRSNTRSRIPRFPQPLGDKKRKTESPTSAVAKTPRSRPEKTLAEMVKELWKSKEKRKSGGAGMDGGKGKEAVLGPVKQEYEDVSLMAVEDSDFYDFDKDRLEKSFRKGQIWAIYDDDDGMPRLYGLIDDVQSIHPFRMKMNWLDIQNNGNGSLVLMERSGLCISCGQFKLGRSADINSVNFFSHLVNCERAALELYRIYPKKGSVWALYGEQNAGEEGRYYDIVVCLTSHSEVYGLSIAFLEKAKGYKTIFKRQEIGCHAIKFLQKHELKLLSHQVPARKISEAEGLDLQGDCWELDPASLPPHLLKICCA</sequence>
<gene>
    <name evidence="3" type="ORF">ZIOFF_023690</name>
</gene>
<evidence type="ECO:0000313" key="3">
    <source>
        <dbReference type="EMBL" id="KAG6513366.1"/>
    </source>
</evidence>
<dbReference type="PANTHER" id="PTHR44137">
    <property type="entry name" value="BNAC03G44070D PROTEIN"/>
    <property type="match status" value="1"/>
</dbReference>
<dbReference type="Proteomes" id="UP000734854">
    <property type="component" value="Unassembled WGS sequence"/>
</dbReference>
<dbReference type="CDD" id="cd06257">
    <property type="entry name" value="DnaJ"/>
    <property type="match status" value="1"/>
</dbReference>
<name>A0A8J5GZG6_ZINOF</name>
<keyword evidence="4" id="KW-1185">Reference proteome</keyword>
<feature type="compositionally biased region" description="Basic residues" evidence="1">
    <location>
        <begin position="274"/>
        <end position="284"/>
    </location>
</feature>
<dbReference type="Pfam" id="PF23551">
    <property type="entry name" value="Zn_ribbon_20"/>
    <property type="match status" value="1"/>
</dbReference>
<evidence type="ECO:0000259" key="2">
    <source>
        <dbReference type="PROSITE" id="PS50076"/>
    </source>
</evidence>
<dbReference type="InterPro" id="IPR001623">
    <property type="entry name" value="DnaJ_domain"/>
</dbReference>
<feature type="compositionally biased region" description="Low complexity" evidence="1">
    <location>
        <begin position="1"/>
        <end position="17"/>
    </location>
</feature>
<evidence type="ECO:0000313" key="4">
    <source>
        <dbReference type="Proteomes" id="UP000734854"/>
    </source>
</evidence>
<dbReference type="PROSITE" id="PS50076">
    <property type="entry name" value="DNAJ_2"/>
    <property type="match status" value="1"/>
</dbReference>
<dbReference type="InterPro" id="IPR024593">
    <property type="entry name" value="DUF3444"/>
</dbReference>
<dbReference type="PANTHER" id="PTHR44137:SF24">
    <property type="entry name" value="DNAJ HEAT SHOCK N-TERMINAL DOMAIN-CONTAINING PROTEIN"/>
    <property type="match status" value="1"/>
</dbReference>
<accession>A0A8J5GZG6</accession>
<protein>
    <recommendedName>
        <fullName evidence="2">J domain-containing protein</fullName>
    </recommendedName>
</protein>
<dbReference type="Pfam" id="PF00226">
    <property type="entry name" value="DnaJ"/>
    <property type="match status" value="1"/>
</dbReference>
<dbReference type="InterPro" id="IPR056988">
    <property type="entry name" value="Zn_ribbon_pln"/>
</dbReference>
<dbReference type="OrthoDB" id="66964at2759"/>
<organism evidence="3 4">
    <name type="scientific">Zingiber officinale</name>
    <name type="common">Ginger</name>
    <name type="synonym">Amomum zingiber</name>
    <dbReference type="NCBI Taxonomy" id="94328"/>
    <lineage>
        <taxon>Eukaryota</taxon>
        <taxon>Viridiplantae</taxon>
        <taxon>Streptophyta</taxon>
        <taxon>Embryophyta</taxon>
        <taxon>Tracheophyta</taxon>
        <taxon>Spermatophyta</taxon>
        <taxon>Magnoliopsida</taxon>
        <taxon>Liliopsida</taxon>
        <taxon>Zingiberales</taxon>
        <taxon>Zingiberaceae</taxon>
        <taxon>Zingiber</taxon>
    </lineage>
</organism>
<evidence type="ECO:0000256" key="1">
    <source>
        <dbReference type="SAM" id="MobiDB-lite"/>
    </source>
</evidence>
<reference evidence="3 4" key="1">
    <citation type="submission" date="2020-08" db="EMBL/GenBank/DDBJ databases">
        <title>Plant Genome Project.</title>
        <authorList>
            <person name="Zhang R.-G."/>
        </authorList>
    </citation>
    <scope>NUCLEOTIDE SEQUENCE [LARGE SCALE GENOMIC DNA]</scope>
    <source>
        <tissue evidence="3">Rhizome</tissue>
    </source>
</reference>
<dbReference type="Pfam" id="PF11926">
    <property type="entry name" value="DUF3444"/>
    <property type="match status" value="1"/>
</dbReference>
<proteinExistence type="predicted"/>
<dbReference type="SMART" id="SM00271">
    <property type="entry name" value="DnaJ"/>
    <property type="match status" value="1"/>
</dbReference>
<feature type="domain" description="J" evidence="2">
    <location>
        <begin position="124"/>
        <end position="191"/>
    </location>
</feature>
<feature type="region of interest" description="Disordered" evidence="1">
    <location>
        <begin position="271"/>
        <end position="314"/>
    </location>
</feature>
<dbReference type="EMBL" id="JACMSC010000007">
    <property type="protein sequence ID" value="KAG6513366.1"/>
    <property type="molecule type" value="Genomic_DNA"/>
</dbReference>
<dbReference type="AlphaFoldDB" id="A0A8J5GZG6"/>